<reference evidence="1" key="1">
    <citation type="submission" date="2013-07" db="EMBL/GenBank/DDBJ databases">
        <title>The genome of Eucalyptus grandis.</title>
        <authorList>
            <person name="Schmutz J."/>
            <person name="Hayes R."/>
            <person name="Myburg A."/>
            <person name="Tuskan G."/>
            <person name="Grattapaglia D."/>
            <person name="Rokhsar D.S."/>
        </authorList>
    </citation>
    <scope>NUCLEOTIDE SEQUENCE</scope>
    <source>
        <tissue evidence="1">Leaf extractions</tissue>
    </source>
</reference>
<name>A0A059AWR4_EUCGR</name>
<dbReference type="Gramene" id="KCW58199">
    <property type="protein sequence ID" value="KCW58199"/>
    <property type="gene ID" value="EUGRSUZ_H00911"/>
</dbReference>
<accession>A0A059AWR4</accession>
<gene>
    <name evidence="1" type="ORF">EUGRSUZ_H00911</name>
</gene>
<organism evidence="1">
    <name type="scientific">Eucalyptus grandis</name>
    <name type="common">Flooded gum</name>
    <dbReference type="NCBI Taxonomy" id="71139"/>
    <lineage>
        <taxon>Eukaryota</taxon>
        <taxon>Viridiplantae</taxon>
        <taxon>Streptophyta</taxon>
        <taxon>Embryophyta</taxon>
        <taxon>Tracheophyta</taxon>
        <taxon>Spermatophyta</taxon>
        <taxon>Magnoliopsida</taxon>
        <taxon>eudicotyledons</taxon>
        <taxon>Gunneridae</taxon>
        <taxon>Pentapetalae</taxon>
        <taxon>rosids</taxon>
        <taxon>malvids</taxon>
        <taxon>Myrtales</taxon>
        <taxon>Myrtaceae</taxon>
        <taxon>Myrtoideae</taxon>
        <taxon>Eucalypteae</taxon>
        <taxon>Eucalyptus</taxon>
    </lineage>
</organism>
<dbReference type="InParanoid" id="A0A059AWR4"/>
<dbReference type="EMBL" id="KK198760">
    <property type="protein sequence ID" value="KCW58199.1"/>
    <property type="molecule type" value="Genomic_DNA"/>
</dbReference>
<dbReference type="AlphaFoldDB" id="A0A059AWR4"/>
<protein>
    <submittedName>
        <fullName evidence="1">Uncharacterized protein</fullName>
    </submittedName>
</protein>
<sequence length="69" mass="7927">MNPSIISPQDQINLPFSTHPVHQHCRRSSSVLHSLPIQIYTYPLQQQKINIFLQPLCVLRAVKLHQLGC</sequence>
<proteinExistence type="predicted"/>
<evidence type="ECO:0000313" key="1">
    <source>
        <dbReference type="EMBL" id="KCW58199.1"/>
    </source>
</evidence>